<evidence type="ECO:0000313" key="1">
    <source>
        <dbReference type="EMBL" id="PWK18922.1"/>
    </source>
</evidence>
<dbReference type="EMBL" id="QGGP01000003">
    <property type="protein sequence ID" value="PWK18922.1"/>
    <property type="molecule type" value="Genomic_DNA"/>
</dbReference>
<protein>
    <submittedName>
        <fullName evidence="1">Uncharacterized protein</fullName>
    </submittedName>
</protein>
<evidence type="ECO:0000313" key="2">
    <source>
        <dbReference type="Proteomes" id="UP000245430"/>
    </source>
</evidence>
<dbReference type="AlphaFoldDB" id="A0A316DMX4"/>
<dbReference type="RefSeq" id="WP_109681936.1">
    <property type="nucleotide sequence ID" value="NZ_QGGP01000003.1"/>
</dbReference>
<comment type="caution">
    <text evidence="1">The sequence shown here is derived from an EMBL/GenBank/DDBJ whole genome shotgun (WGS) entry which is preliminary data.</text>
</comment>
<reference evidence="1 2" key="1">
    <citation type="submission" date="2018-05" db="EMBL/GenBank/DDBJ databases">
        <title>Genomic Encyclopedia of Archaeal and Bacterial Type Strains, Phase II (KMG-II): from individual species to whole genera.</title>
        <authorList>
            <person name="Goeker M."/>
        </authorList>
    </citation>
    <scope>NUCLEOTIDE SEQUENCE [LARGE SCALE GENOMIC DNA]</scope>
    <source>
        <strain evidence="1 2">DSM 22637</strain>
    </source>
</reference>
<organism evidence="1 2">
    <name type="scientific">Xanthomarina spongicola</name>
    <dbReference type="NCBI Taxonomy" id="570520"/>
    <lineage>
        <taxon>Bacteria</taxon>
        <taxon>Pseudomonadati</taxon>
        <taxon>Bacteroidota</taxon>
        <taxon>Flavobacteriia</taxon>
        <taxon>Flavobacteriales</taxon>
        <taxon>Flavobacteriaceae</taxon>
        <taxon>Xanthomarina</taxon>
    </lineage>
</organism>
<name>A0A316DMX4_9FLAO</name>
<dbReference type="OrthoDB" id="9824248at2"/>
<proteinExistence type="predicted"/>
<accession>A0A316DMX4</accession>
<sequence>MKYYLTLSFTLLMSIVYSQQSIFLKEKDTLYIIFDNPESNKNIVKHYKNTPKKTGVNTIFFLMDSILAEKRNKYYKIRKERSEQGGGTIGASSTCDWCFGLYFVHNSISTSEINQSPKLDPIYINFKKSHLEKENVSLKDSMEFDKLVYKMIYYRYYPPVSSSQIAKEELNERQVFYFDGSTKKYNELKELLKEPHHLFMLDKTWYNPGFNNLPKGKYYIFNEVRYRNSYKLVPD</sequence>
<keyword evidence="2" id="KW-1185">Reference proteome</keyword>
<gene>
    <name evidence="1" type="ORF">LX78_01396</name>
</gene>
<dbReference type="Proteomes" id="UP000245430">
    <property type="component" value="Unassembled WGS sequence"/>
</dbReference>